<evidence type="ECO:0000313" key="2">
    <source>
        <dbReference type="Proteomes" id="UP000595254"/>
    </source>
</evidence>
<proteinExistence type="predicted"/>
<dbReference type="Gene3D" id="3.40.630.30">
    <property type="match status" value="1"/>
</dbReference>
<dbReference type="RefSeq" id="WP_040373523.1">
    <property type="nucleotide sequence ID" value="NZ_CP068053.1"/>
</dbReference>
<evidence type="ECO:0000313" key="1">
    <source>
        <dbReference type="EMBL" id="QQT00760.1"/>
    </source>
</evidence>
<dbReference type="EMBL" id="CP068053">
    <property type="protein sequence ID" value="QQT00760.1"/>
    <property type="molecule type" value="Genomic_DNA"/>
</dbReference>
<dbReference type="AlphaFoldDB" id="A0A974S1Y0"/>
<organism evidence="1 2">
    <name type="scientific">Peribacillus psychrosaccharolyticus</name>
    <name type="common">Bacillus psychrosaccharolyticus</name>
    <dbReference type="NCBI Taxonomy" id="1407"/>
    <lineage>
        <taxon>Bacteria</taxon>
        <taxon>Bacillati</taxon>
        <taxon>Bacillota</taxon>
        <taxon>Bacilli</taxon>
        <taxon>Bacillales</taxon>
        <taxon>Bacillaceae</taxon>
        <taxon>Peribacillus</taxon>
    </lineage>
</organism>
<dbReference type="SUPFAM" id="SSF55729">
    <property type="entry name" value="Acyl-CoA N-acyltransferases (Nat)"/>
    <property type="match status" value="1"/>
</dbReference>
<sequence>MYEIVSTKRQQKQFQDSWEYFCEKYNWENDPYAKDGIRYNLLLPEKKKKVIGTIEFIPYNPKNPDSTVEGRFPFSTFEDIRINQNRVWEIDKLCLNKEFHRQGYFENFMNVFYDHALTHKPKYYVALMEKKFYRMIRISFGLAVEQRGKDLVGPSSALIPIVFDIEKIMRDEEMVKNLLAMSSSSKKPKWDQSLSIKIILAKIVHKIKPNM</sequence>
<dbReference type="InterPro" id="IPR016181">
    <property type="entry name" value="Acyl_CoA_acyltransferase"/>
</dbReference>
<accession>A0A974S1Y0</accession>
<reference evidence="1 2" key="1">
    <citation type="submission" date="2021-01" db="EMBL/GenBank/DDBJ databases">
        <title>FDA dAtabase for Regulatory Grade micrObial Sequences (FDA-ARGOS): Supporting development and validation of Infectious Disease Dx tests.</title>
        <authorList>
            <person name="Nelson B."/>
            <person name="Plummer A."/>
            <person name="Tallon L."/>
            <person name="Sadzewicz L."/>
            <person name="Zhao X."/>
            <person name="Boylan J."/>
            <person name="Ott S."/>
            <person name="Bowen H."/>
            <person name="Vavikolanu K."/>
            <person name="Mehta A."/>
            <person name="Aluvathingal J."/>
            <person name="Nadendla S."/>
            <person name="Myers T."/>
            <person name="Yan Y."/>
            <person name="Sichtig H."/>
        </authorList>
    </citation>
    <scope>NUCLEOTIDE SEQUENCE [LARGE SCALE GENOMIC DNA]</scope>
    <source>
        <strain evidence="1 2">FDAARGOS_1161</strain>
    </source>
</reference>
<name>A0A974S1Y0_PERPY</name>
<gene>
    <name evidence="1" type="ORF">I6J18_02175</name>
</gene>
<keyword evidence="2" id="KW-1185">Reference proteome</keyword>
<protein>
    <submittedName>
        <fullName evidence="1">Uncharacterized protein</fullName>
    </submittedName>
</protein>
<dbReference type="Proteomes" id="UP000595254">
    <property type="component" value="Chromosome"/>
</dbReference>
<dbReference type="KEGG" id="ppsr:I6J18_02175"/>